<dbReference type="SUPFAM" id="SSF56059">
    <property type="entry name" value="Glutathione synthetase ATP-binding domain-like"/>
    <property type="match status" value="1"/>
</dbReference>
<evidence type="ECO:0000259" key="5">
    <source>
        <dbReference type="PROSITE" id="PS50975"/>
    </source>
</evidence>
<keyword evidence="1" id="KW-0436">Ligase</keyword>
<evidence type="ECO:0000256" key="3">
    <source>
        <dbReference type="ARBA" id="ARBA00022840"/>
    </source>
</evidence>
<reference evidence="6" key="1">
    <citation type="submission" date="2020-01" db="EMBL/GenBank/DDBJ databases">
        <title>Whole-genome analyses of novel actinobacteria.</title>
        <authorList>
            <person name="Sahin N."/>
        </authorList>
    </citation>
    <scope>NUCLEOTIDE SEQUENCE</scope>
    <source>
        <strain evidence="6">YC537</strain>
    </source>
</reference>
<dbReference type="Gene3D" id="3.30.470.20">
    <property type="entry name" value="ATP-grasp fold, B domain"/>
    <property type="match status" value="1"/>
</dbReference>
<dbReference type="Proteomes" id="UP000598297">
    <property type="component" value="Unassembled WGS sequence"/>
</dbReference>
<keyword evidence="7" id="KW-1185">Reference proteome</keyword>
<dbReference type="PANTHER" id="PTHR43585">
    <property type="entry name" value="FUMIPYRROLE BIOSYNTHESIS PROTEIN C"/>
    <property type="match status" value="1"/>
</dbReference>
<dbReference type="RefSeq" id="WP_161700145.1">
    <property type="nucleotide sequence ID" value="NZ_JAAAHS010000171.1"/>
</dbReference>
<feature type="domain" description="ATP-grasp" evidence="5">
    <location>
        <begin position="75"/>
        <end position="273"/>
    </location>
</feature>
<evidence type="ECO:0000256" key="2">
    <source>
        <dbReference type="ARBA" id="ARBA00022741"/>
    </source>
</evidence>
<gene>
    <name evidence="6" type="ORF">GUY60_21060</name>
</gene>
<proteinExistence type="predicted"/>
<dbReference type="GO" id="GO:0046872">
    <property type="term" value="F:metal ion binding"/>
    <property type="evidence" value="ECO:0007669"/>
    <property type="project" value="InterPro"/>
</dbReference>
<evidence type="ECO:0000256" key="4">
    <source>
        <dbReference type="PROSITE-ProRule" id="PRU00409"/>
    </source>
</evidence>
<dbReference type="PANTHER" id="PTHR43585:SF2">
    <property type="entry name" value="ATP-GRASP ENZYME FSQD"/>
    <property type="match status" value="1"/>
</dbReference>
<keyword evidence="3 4" id="KW-0067">ATP-binding</keyword>
<protein>
    <recommendedName>
        <fullName evidence="5">ATP-grasp domain-containing protein</fullName>
    </recommendedName>
</protein>
<dbReference type="InterPro" id="IPR052032">
    <property type="entry name" value="ATP-dep_AA_Ligase"/>
</dbReference>
<dbReference type="InterPro" id="IPR011761">
    <property type="entry name" value="ATP-grasp"/>
</dbReference>
<evidence type="ECO:0000256" key="1">
    <source>
        <dbReference type="ARBA" id="ARBA00022598"/>
    </source>
</evidence>
<evidence type="ECO:0000313" key="6">
    <source>
        <dbReference type="EMBL" id="NBE53865.1"/>
    </source>
</evidence>
<name>A0A964UYF4_9ACTN</name>
<evidence type="ECO:0000313" key="7">
    <source>
        <dbReference type="Proteomes" id="UP000598297"/>
    </source>
</evidence>
<dbReference type="PROSITE" id="PS50975">
    <property type="entry name" value="ATP_GRASP"/>
    <property type="match status" value="1"/>
</dbReference>
<dbReference type="AlphaFoldDB" id="A0A964UYF4"/>
<dbReference type="GO" id="GO:0005524">
    <property type="term" value="F:ATP binding"/>
    <property type="evidence" value="ECO:0007669"/>
    <property type="project" value="UniProtKB-UniRule"/>
</dbReference>
<dbReference type="OrthoDB" id="24041at2"/>
<keyword evidence="2 4" id="KW-0547">Nucleotide-binding</keyword>
<organism evidence="6 7">
    <name type="scientific">Streptomyces boluensis</name>
    <dbReference type="NCBI Taxonomy" id="1775135"/>
    <lineage>
        <taxon>Bacteria</taxon>
        <taxon>Bacillati</taxon>
        <taxon>Actinomycetota</taxon>
        <taxon>Actinomycetes</taxon>
        <taxon>Kitasatosporales</taxon>
        <taxon>Streptomycetaceae</taxon>
        <taxon>Streptomyces</taxon>
    </lineage>
</organism>
<dbReference type="GO" id="GO:0016874">
    <property type="term" value="F:ligase activity"/>
    <property type="evidence" value="ECO:0007669"/>
    <property type="project" value="UniProtKB-KW"/>
</dbReference>
<sequence>MPLSFAKWGVDVLRIPGATPRTAELAARIASRSPLCVLPGEESCGPLADALAERLGLPGNAPELSTARRDKDAMARALRHAGLRHPRQWRRDDPQALAELAAARGVFPVVVTPLSRTPGVDTTVCEDPQEVRKAAETVIGGRNVFGEPNSHALLREFLPGPAYTVESVSRDGRRCTVAVQRRHTRRFGPYVRTDRSELAEPDSAVAARLVAYTHDVLEALGVRNGPSRTELILTPDGPVLLDAAFRLSPDVLPGYDDLSRGVNQSDLTAQAFAEPQRFLAEWAGRGYAKLCEAQLVDTAAGFTAGPDQLDQEAVDAVEALPSVYFFDAGPRGNSRTGPPGSRPVTGVAYTLHGSARQLEQDRSRIRELTASVARPLRPLEPVCTG</sequence>
<accession>A0A964UYF4</accession>
<comment type="caution">
    <text evidence="6">The sequence shown here is derived from an EMBL/GenBank/DDBJ whole genome shotgun (WGS) entry which is preliminary data.</text>
</comment>
<dbReference type="EMBL" id="JAAAHS010000171">
    <property type="protein sequence ID" value="NBE53865.1"/>
    <property type="molecule type" value="Genomic_DNA"/>
</dbReference>